<name>A0A7W7B153_9SPHN</name>
<evidence type="ECO:0000313" key="7">
    <source>
        <dbReference type="EMBL" id="MBB4631067.1"/>
    </source>
</evidence>
<proteinExistence type="inferred from homology"/>
<dbReference type="Gene3D" id="3.40.605.10">
    <property type="entry name" value="Aldehyde Dehydrogenase, Chain A, domain 1"/>
    <property type="match status" value="1"/>
</dbReference>
<comment type="caution">
    <text evidence="7">The sequence shown here is derived from an EMBL/GenBank/DDBJ whole genome shotgun (WGS) entry which is preliminary data.</text>
</comment>
<dbReference type="InterPro" id="IPR044086">
    <property type="entry name" value="LUC3-like"/>
</dbReference>
<organism evidence="7 8">
    <name type="scientific">Sphingosinicella soli</name>
    <dbReference type="NCBI Taxonomy" id="333708"/>
    <lineage>
        <taxon>Bacteria</taxon>
        <taxon>Pseudomonadati</taxon>
        <taxon>Pseudomonadota</taxon>
        <taxon>Alphaproteobacteria</taxon>
        <taxon>Sphingomonadales</taxon>
        <taxon>Sphingosinicellaceae</taxon>
        <taxon>Sphingosinicella</taxon>
    </lineage>
</organism>
<feature type="active site" evidence="3">
    <location>
        <position position="248"/>
    </location>
</feature>
<keyword evidence="2 4" id="KW-0560">Oxidoreductase</keyword>
<dbReference type="Pfam" id="PF00171">
    <property type="entry name" value="Aldedh"/>
    <property type="match status" value="1"/>
</dbReference>
<dbReference type="PROSITE" id="PS00070">
    <property type="entry name" value="ALDEHYDE_DEHYDR_CYS"/>
    <property type="match status" value="1"/>
</dbReference>
<dbReference type="PROSITE" id="PS00687">
    <property type="entry name" value="ALDEHYDE_DEHYDR_GLU"/>
    <property type="match status" value="1"/>
</dbReference>
<feature type="coiled-coil region" evidence="5">
    <location>
        <begin position="63"/>
        <end position="97"/>
    </location>
</feature>
<keyword evidence="5" id="KW-0175">Coiled coil</keyword>
<evidence type="ECO:0000256" key="1">
    <source>
        <dbReference type="ARBA" id="ARBA00009986"/>
    </source>
</evidence>
<evidence type="ECO:0000313" key="8">
    <source>
        <dbReference type="Proteomes" id="UP000566324"/>
    </source>
</evidence>
<accession>A0A7W7B153</accession>
<gene>
    <name evidence="7" type="ORF">GGQ98_000674</name>
</gene>
<evidence type="ECO:0000256" key="4">
    <source>
        <dbReference type="RuleBase" id="RU003345"/>
    </source>
</evidence>
<dbReference type="Gene3D" id="3.40.309.10">
    <property type="entry name" value="Aldehyde Dehydrogenase, Chain A, domain 2"/>
    <property type="match status" value="1"/>
</dbReference>
<evidence type="ECO:0000259" key="6">
    <source>
        <dbReference type="Pfam" id="PF00171"/>
    </source>
</evidence>
<evidence type="ECO:0000256" key="3">
    <source>
        <dbReference type="PROSITE-ProRule" id="PRU10007"/>
    </source>
</evidence>
<keyword evidence="8" id="KW-1185">Reference proteome</keyword>
<comment type="similarity">
    <text evidence="1 4">Belongs to the aldehyde dehydrogenase family.</text>
</comment>
<dbReference type="EMBL" id="JACHNZ010000005">
    <property type="protein sequence ID" value="MBB4631067.1"/>
    <property type="molecule type" value="Genomic_DNA"/>
</dbReference>
<dbReference type="PANTHER" id="PTHR11699">
    <property type="entry name" value="ALDEHYDE DEHYDROGENASE-RELATED"/>
    <property type="match status" value="1"/>
</dbReference>
<dbReference type="FunFam" id="3.40.605.10:FF:000007">
    <property type="entry name" value="NAD/NADP-dependent betaine aldehyde dehydrogenase"/>
    <property type="match status" value="1"/>
</dbReference>
<dbReference type="InterPro" id="IPR016160">
    <property type="entry name" value="Ald_DH_CS_CYS"/>
</dbReference>
<dbReference type="InterPro" id="IPR016162">
    <property type="entry name" value="Ald_DH_N"/>
</dbReference>
<dbReference type="CDD" id="cd07106">
    <property type="entry name" value="ALDH_AldA-AAD23400"/>
    <property type="match status" value="1"/>
</dbReference>
<dbReference type="InterPro" id="IPR015590">
    <property type="entry name" value="Aldehyde_DH_dom"/>
</dbReference>
<reference evidence="7 8" key="1">
    <citation type="submission" date="2020-08" db="EMBL/GenBank/DDBJ databases">
        <title>Genomic Encyclopedia of Type Strains, Phase IV (KMG-IV): sequencing the most valuable type-strain genomes for metagenomic binning, comparative biology and taxonomic classification.</title>
        <authorList>
            <person name="Goeker M."/>
        </authorList>
    </citation>
    <scope>NUCLEOTIDE SEQUENCE [LARGE SCALE GENOMIC DNA]</scope>
    <source>
        <strain evidence="7 8">DSM 17328</strain>
    </source>
</reference>
<protein>
    <submittedName>
        <fullName evidence="7">Acyl-CoA reductase-like NAD-dependent aldehyde dehydrogenase</fullName>
    </submittedName>
</protein>
<dbReference type="RefSeq" id="WP_207791232.1">
    <property type="nucleotide sequence ID" value="NZ_JACHNZ010000005.1"/>
</dbReference>
<dbReference type="InterPro" id="IPR016163">
    <property type="entry name" value="Ald_DH_C"/>
</dbReference>
<feature type="domain" description="Aldehyde dehydrogenase" evidence="6">
    <location>
        <begin position="23"/>
        <end position="471"/>
    </location>
</feature>
<dbReference type="InterPro" id="IPR016161">
    <property type="entry name" value="Ald_DH/histidinol_DH"/>
</dbReference>
<sequence length="478" mass="50323">MMQAPSPRLPALIVDGKPLSTRDAFDVVDPATARPFAQAPLATRDDLDLAVAAARRAFPAWSATSIEARAEAIERIADALEAERDSLAALLSREQGKPLHTSAGGEIAGAAQWARATARLRPPVEVIRDDADELVEVHRRPLGVVGSITPWNYPVMIAVWHIIPALLAGNTVVMKPSSYTPFTALRFIEIASAHLPPGVLNSVAGESGLGQSMVEHPGIDKITFTGSTGTGRRIMASGAANLKRLTLELGGNDAAIVLADADIDAIAPKIFAKAFGNCGQTCAALKRLYVHDSVHDALAAKLAALALQAKVGPGSDPATQFGPVQNKAQFDYLCALAEEAKAMGARFLCGGAPMTSDGYFFPLSVAVDAAEGMRIVDEEQFGPILPIIRYSDPEDALARANANENGLGGSVWSSDLAAARKLAERMQAGTVWVNDHATISPDAPFGGAKQSGIGTAFGLHGLDEYMQLQTVRISRRAA</sequence>
<evidence type="ECO:0000256" key="5">
    <source>
        <dbReference type="SAM" id="Coils"/>
    </source>
</evidence>
<dbReference type="InterPro" id="IPR029510">
    <property type="entry name" value="Ald_DH_CS_GLU"/>
</dbReference>
<dbReference type="AlphaFoldDB" id="A0A7W7B153"/>
<dbReference type="SUPFAM" id="SSF53720">
    <property type="entry name" value="ALDH-like"/>
    <property type="match status" value="1"/>
</dbReference>
<dbReference type="Proteomes" id="UP000566324">
    <property type="component" value="Unassembled WGS sequence"/>
</dbReference>
<evidence type="ECO:0000256" key="2">
    <source>
        <dbReference type="ARBA" id="ARBA00023002"/>
    </source>
</evidence>
<dbReference type="GO" id="GO:0016620">
    <property type="term" value="F:oxidoreductase activity, acting on the aldehyde or oxo group of donors, NAD or NADP as acceptor"/>
    <property type="evidence" value="ECO:0007669"/>
    <property type="project" value="InterPro"/>
</dbReference>